<dbReference type="EMBL" id="CYXN01000009">
    <property type="protein sequence ID" value="CUM99267.1"/>
    <property type="molecule type" value="Genomic_DNA"/>
</dbReference>
<name>A0A173TBE6_9FIRM</name>
<keyword evidence="2" id="KW-0408">Iron</keyword>
<dbReference type="Proteomes" id="UP000095649">
    <property type="component" value="Unassembled WGS sequence"/>
</dbReference>
<dbReference type="SUPFAM" id="SSF54862">
    <property type="entry name" value="4Fe-4S ferredoxins"/>
    <property type="match status" value="1"/>
</dbReference>
<dbReference type="PANTHER" id="PTHR43193">
    <property type="match status" value="1"/>
</dbReference>
<organism evidence="5 6">
    <name type="scientific">Faecalibacterium prausnitzii</name>
    <dbReference type="NCBI Taxonomy" id="853"/>
    <lineage>
        <taxon>Bacteria</taxon>
        <taxon>Bacillati</taxon>
        <taxon>Bacillota</taxon>
        <taxon>Clostridia</taxon>
        <taxon>Eubacteriales</taxon>
        <taxon>Oscillospiraceae</taxon>
        <taxon>Faecalibacterium</taxon>
    </lineage>
</organism>
<dbReference type="Pfam" id="PF12838">
    <property type="entry name" value="Fer4_7"/>
    <property type="match status" value="1"/>
</dbReference>
<reference evidence="5 6" key="1">
    <citation type="submission" date="2015-09" db="EMBL/GenBank/DDBJ databases">
        <authorList>
            <consortium name="Pathogen Informatics"/>
        </authorList>
    </citation>
    <scope>NUCLEOTIDE SEQUENCE [LARGE SCALE GENOMIC DNA]</scope>
    <source>
        <strain evidence="5 6">2789STDY5834970</strain>
    </source>
</reference>
<proteinExistence type="predicted"/>
<evidence type="ECO:0000313" key="6">
    <source>
        <dbReference type="Proteomes" id="UP000095649"/>
    </source>
</evidence>
<dbReference type="InterPro" id="IPR017900">
    <property type="entry name" value="4Fe4S_Fe_S_CS"/>
</dbReference>
<accession>A0A173TBE6</accession>
<protein>
    <submittedName>
        <fullName evidence="5">F420H2 dehydrogenase subunit F</fullName>
    </submittedName>
</protein>
<evidence type="ECO:0000259" key="4">
    <source>
        <dbReference type="PROSITE" id="PS51379"/>
    </source>
</evidence>
<dbReference type="GO" id="GO:0051536">
    <property type="term" value="F:iron-sulfur cluster binding"/>
    <property type="evidence" value="ECO:0007669"/>
    <property type="project" value="UniProtKB-KW"/>
</dbReference>
<dbReference type="InterPro" id="IPR052977">
    <property type="entry name" value="Polyferredoxin-like_ET"/>
</dbReference>
<evidence type="ECO:0000256" key="1">
    <source>
        <dbReference type="ARBA" id="ARBA00022723"/>
    </source>
</evidence>
<dbReference type="PROSITE" id="PS51379">
    <property type="entry name" value="4FE4S_FER_2"/>
    <property type="match status" value="2"/>
</dbReference>
<keyword evidence="3" id="KW-0411">Iron-sulfur</keyword>
<evidence type="ECO:0000256" key="3">
    <source>
        <dbReference type="ARBA" id="ARBA00023014"/>
    </source>
</evidence>
<dbReference type="Pfam" id="PF04432">
    <property type="entry name" value="FrhB_FdhB_C"/>
    <property type="match status" value="1"/>
</dbReference>
<sequence length="406" mass="46581">MKLFMNKKDCCGCAACVNICPKFAITMEKDEIGQYYPRINDTLCVDCGACKRVCDFQRKDENQFGHQVLSAYGAASKNESLIKKSASGGMFAQLAEFFLEKGGVVYGAAMLQEDKLLVKHIRVEDQTQLYLIQGSKYIQSDIGETYQQVKQDLVKGRQVLFSGTPCQAAALRSFLKRDYENLIVVDIVCHGVSTAQIFQDYISFLEKKKNIKITNFAFRDKSVGWGLDAKYEYLKKSKLKTQRLYYKLSSFYNYYEKAAISRENCYHCKYACPSRIGDITLGDFWGVEKNQPDCLRENGGIFDEKKGISFCLVNSQRGAELFEKISSKINYVDSDFETVSMQNGNLLKPTTMPPSRNELMDLYKQNGYEAVDRLYWKKIGYKKIYYFILAKAPRDLKKKIRLLVKK</sequence>
<dbReference type="PANTHER" id="PTHR43193:SF2">
    <property type="entry name" value="POLYFERREDOXIN PROTEIN FWDF"/>
    <property type="match status" value="1"/>
</dbReference>
<gene>
    <name evidence="5" type="ORF">ERS852582_01451</name>
</gene>
<dbReference type="Gene3D" id="3.30.70.20">
    <property type="match status" value="1"/>
</dbReference>
<dbReference type="OrthoDB" id="430408at2"/>
<feature type="domain" description="4Fe-4S ferredoxin-type" evidence="4">
    <location>
        <begin position="1"/>
        <end position="30"/>
    </location>
</feature>
<dbReference type="GO" id="GO:0046872">
    <property type="term" value="F:metal ion binding"/>
    <property type="evidence" value="ECO:0007669"/>
    <property type="project" value="UniProtKB-KW"/>
</dbReference>
<evidence type="ECO:0000313" key="5">
    <source>
        <dbReference type="EMBL" id="CUM99267.1"/>
    </source>
</evidence>
<dbReference type="Pfam" id="PF04422">
    <property type="entry name" value="FrhB_FdhB_N"/>
    <property type="match status" value="1"/>
</dbReference>
<dbReference type="InterPro" id="IPR007516">
    <property type="entry name" value="Co_F420_Hydgase/DH_bsu_N"/>
</dbReference>
<dbReference type="InterPro" id="IPR007525">
    <property type="entry name" value="FrhB_FdhB_C"/>
</dbReference>
<dbReference type="RefSeq" id="WP_055185944.1">
    <property type="nucleotide sequence ID" value="NZ_CYXN01000009.1"/>
</dbReference>
<evidence type="ECO:0000256" key="2">
    <source>
        <dbReference type="ARBA" id="ARBA00023004"/>
    </source>
</evidence>
<dbReference type="PROSITE" id="PS00198">
    <property type="entry name" value="4FE4S_FER_1"/>
    <property type="match status" value="1"/>
</dbReference>
<dbReference type="InterPro" id="IPR017896">
    <property type="entry name" value="4Fe4S_Fe-S-bd"/>
</dbReference>
<dbReference type="AlphaFoldDB" id="A0A173TBE6"/>
<keyword evidence="1" id="KW-0479">Metal-binding</keyword>
<feature type="domain" description="4Fe-4S ferredoxin-type" evidence="4">
    <location>
        <begin position="35"/>
        <end position="64"/>
    </location>
</feature>